<dbReference type="OrthoDB" id="8200695at2"/>
<protein>
    <submittedName>
        <fullName evidence="1">Uncharacterized protein</fullName>
    </submittedName>
</protein>
<evidence type="ECO:0000313" key="2">
    <source>
        <dbReference type="Proteomes" id="UP000075320"/>
    </source>
</evidence>
<dbReference type="AlphaFoldDB" id="A0A150WM33"/>
<organism evidence="1 2">
    <name type="scientific">Bdellovibrio bacteriovorus</name>
    <dbReference type="NCBI Taxonomy" id="959"/>
    <lineage>
        <taxon>Bacteria</taxon>
        <taxon>Pseudomonadati</taxon>
        <taxon>Bdellovibrionota</taxon>
        <taxon>Bdellovibrionia</taxon>
        <taxon>Bdellovibrionales</taxon>
        <taxon>Pseudobdellovibrionaceae</taxon>
        <taxon>Bdellovibrio</taxon>
    </lineage>
</organism>
<accession>A0A150WM33</accession>
<dbReference type="Proteomes" id="UP000075320">
    <property type="component" value="Unassembled WGS sequence"/>
</dbReference>
<gene>
    <name evidence="1" type="ORF">AZI86_00070</name>
</gene>
<dbReference type="RefSeq" id="WP_061833056.1">
    <property type="nucleotide sequence ID" value="NZ_LUKE01000001.1"/>
</dbReference>
<dbReference type="EMBL" id="LUKE01000001">
    <property type="protein sequence ID" value="KYG65512.1"/>
    <property type="molecule type" value="Genomic_DNA"/>
</dbReference>
<name>A0A150WM33_BDEBC</name>
<reference evidence="1 2" key="1">
    <citation type="submission" date="2016-03" db="EMBL/GenBank/DDBJ databases">
        <authorList>
            <person name="Ploux O."/>
        </authorList>
    </citation>
    <scope>NUCLEOTIDE SEQUENCE [LARGE SCALE GENOMIC DNA]</scope>
    <source>
        <strain evidence="1 2">R0</strain>
    </source>
</reference>
<evidence type="ECO:0000313" key="1">
    <source>
        <dbReference type="EMBL" id="KYG65512.1"/>
    </source>
</evidence>
<keyword evidence="2" id="KW-1185">Reference proteome</keyword>
<comment type="caution">
    <text evidence="1">The sequence shown here is derived from an EMBL/GenBank/DDBJ whole genome shotgun (WGS) entry which is preliminary data.</text>
</comment>
<sequence>MLDHNLKRFFILIVSTLLLLDVATAKSTTISVELSDGSRVSKVKVIQRKQQDVELSILGLTVGRSKLSDVKGVFGGGEVYHEGDAGNSLYVLCYAGMDGSVITFESGEMGGSEHVISSAGLFGAEAQYRLKKICTKSSKVNLGLNIGEVRVGMSKDLVKKILGSPSKEQSKLLLYQYQVAEQRPKGGADVSSSFEIHFVAGKVSHLSASRVESY</sequence>
<proteinExistence type="predicted"/>